<keyword evidence="4" id="KW-1185">Reference proteome</keyword>
<feature type="region of interest" description="Disordered" evidence="2">
    <location>
        <begin position="72"/>
        <end position="91"/>
    </location>
</feature>
<dbReference type="EMBL" id="LHPF02000009">
    <property type="protein sequence ID" value="PSC72755.1"/>
    <property type="molecule type" value="Genomic_DNA"/>
</dbReference>
<proteinExistence type="predicted"/>
<protein>
    <submittedName>
        <fullName evidence="3">DNA mismatch repair</fullName>
    </submittedName>
</protein>
<accession>A0A2P6VF85</accession>
<evidence type="ECO:0000313" key="4">
    <source>
        <dbReference type="Proteomes" id="UP000239649"/>
    </source>
</evidence>
<comment type="caution">
    <text evidence="3">The sequence shown here is derived from an EMBL/GenBank/DDBJ whole genome shotgun (WGS) entry which is preliminary data.</text>
</comment>
<evidence type="ECO:0000256" key="1">
    <source>
        <dbReference type="SAM" id="Coils"/>
    </source>
</evidence>
<evidence type="ECO:0000256" key="2">
    <source>
        <dbReference type="SAM" id="MobiDB-lite"/>
    </source>
</evidence>
<name>A0A2P6VF85_9CHLO</name>
<reference evidence="3 4" key="1">
    <citation type="journal article" date="2018" name="Plant J.">
        <title>Genome sequences of Chlorella sorokiniana UTEX 1602 and Micractinium conductrix SAG 241.80: implications to maltose excretion by a green alga.</title>
        <authorList>
            <person name="Arriola M.B."/>
            <person name="Velmurugan N."/>
            <person name="Zhang Y."/>
            <person name="Plunkett M.H."/>
            <person name="Hondzo H."/>
            <person name="Barney B.M."/>
        </authorList>
    </citation>
    <scope>NUCLEOTIDE SEQUENCE [LARGE SCALE GENOMIC DNA]</scope>
    <source>
        <strain evidence="3 4">SAG 241.80</strain>
    </source>
</reference>
<keyword evidence="1" id="KW-0175">Coiled coil</keyword>
<feature type="compositionally biased region" description="Polar residues" evidence="2">
    <location>
        <begin position="76"/>
        <end position="91"/>
    </location>
</feature>
<dbReference type="Proteomes" id="UP000239649">
    <property type="component" value="Unassembled WGS sequence"/>
</dbReference>
<organism evidence="3 4">
    <name type="scientific">Micractinium conductrix</name>
    <dbReference type="NCBI Taxonomy" id="554055"/>
    <lineage>
        <taxon>Eukaryota</taxon>
        <taxon>Viridiplantae</taxon>
        <taxon>Chlorophyta</taxon>
        <taxon>core chlorophytes</taxon>
        <taxon>Trebouxiophyceae</taxon>
        <taxon>Chlorellales</taxon>
        <taxon>Chlorellaceae</taxon>
        <taxon>Chlorella clade</taxon>
        <taxon>Micractinium</taxon>
    </lineage>
</organism>
<evidence type="ECO:0000313" key="3">
    <source>
        <dbReference type="EMBL" id="PSC72755.1"/>
    </source>
</evidence>
<sequence>MLTTRKPDDSELWTVKENNGRLEIENKALSENVAQLQLQAQQVADSRLQQLLQETQLRIGLERQLAELRRQLPVAQGSNPSQSMPHASSPS</sequence>
<feature type="coiled-coil region" evidence="1">
    <location>
        <begin position="19"/>
        <end position="71"/>
    </location>
</feature>
<dbReference type="AlphaFoldDB" id="A0A2P6VF85"/>
<gene>
    <name evidence="3" type="ORF">C2E20_3946</name>
</gene>